<feature type="compositionally biased region" description="Pro residues" evidence="1">
    <location>
        <begin position="126"/>
        <end position="152"/>
    </location>
</feature>
<feature type="region of interest" description="Disordered" evidence="1">
    <location>
        <begin position="109"/>
        <end position="152"/>
    </location>
</feature>
<keyword evidence="2" id="KW-0812">Transmembrane</keyword>
<dbReference type="EMBL" id="AWSO01001282">
    <property type="protein sequence ID" value="ESK84562.1"/>
    <property type="molecule type" value="Genomic_DNA"/>
</dbReference>
<feature type="transmembrane region" description="Helical" evidence="2">
    <location>
        <begin position="57"/>
        <end position="78"/>
    </location>
</feature>
<dbReference type="AlphaFoldDB" id="V2WSM0"/>
<keyword evidence="4" id="KW-1185">Reference proteome</keyword>
<evidence type="ECO:0000313" key="4">
    <source>
        <dbReference type="Proteomes" id="UP000017559"/>
    </source>
</evidence>
<sequence length="152" mass="16719">MIPRGFRTFTSRILQRIASPRRNTHQRKSILTLAHTSKRASLRGKNMGAEVRDGSESGAVVGIVGFVALSIGLVVWLWKRRKKMLRRGHAITPFEYPILPSMLVPDLQDSNASSQITSHRKSPLPQVQPTPTPPISRPSASPPPYPGLPKGA</sequence>
<accession>V2WSM0</accession>
<keyword evidence="2" id="KW-1133">Transmembrane helix</keyword>
<evidence type="ECO:0000313" key="3">
    <source>
        <dbReference type="EMBL" id="ESK84562.1"/>
    </source>
</evidence>
<reference evidence="3 4" key="1">
    <citation type="journal article" date="2014" name="BMC Genomics">
        <title>Genome and secretome analysis of the hemibiotrophic fungal pathogen, Moniliophthora roreri, which causes frosty pod rot disease of cacao: mechanisms of the biotrophic and necrotrophic phases.</title>
        <authorList>
            <person name="Meinhardt L.W."/>
            <person name="Costa G.G.L."/>
            <person name="Thomazella D.P.T."/>
            <person name="Teixeira P.J.P.L."/>
            <person name="Carazzolle M.F."/>
            <person name="Schuster S.C."/>
            <person name="Carlson J.E."/>
            <person name="Guiltinan M.J."/>
            <person name="Mieczkowski P."/>
            <person name="Farmer A."/>
            <person name="Ramaraj T."/>
            <person name="Crozier J."/>
            <person name="Davis R.E."/>
            <person name="Shao J."/>
            <person name="Melnick R.L."/>
            <person name="Pereira G.A.G."/>
            <person name="Bailey B.A."/>
        </authorList>
    </citation>
    <scope>NUCLEOTIDE SEQUENCE [LARGE SCALE GENOMIC DNA]</scope>
    <source>
        <strain evidence="3 4">MCA 2997</strain>
    </source>
</reference>
<keyword evidence="2" id="KW-0472">Membrane</keyword>
<evidence type="ECO:0000256" key="1">
    <source>
        <dbReference type="SAM" id="MobiDB-lite"/>
    </source>
</evidence>
<evidence type="ECO:0000256" key="2">
    <source>
        <dbReference type="SAM" id="Phobius"/>
    </source>
</evidence>
<protein>
    <submittedName>
        <fullName evidence="3">Uncharacterized protein</fullName>
    </submittedName>
</protein>
<dbReference type="KEGG" id="mrr:Moror_6104"/>
<name>V2WSM0_MONRO</name>
<dbReference type="Proteomes" id="UP000017559">
    <property type="component" value="Unassembled WGS sequence"/>
</dbReference>
<gene>
    <name evidence="3" type="ORF">Moror_6104</name>
</gene>
<organism evidence="3 4">
    <name type="scientific">Moniliophthora roreri (strain MCA 2997)</name>
    <name type="common">Cocoa frosty pod rot fungus</name>
    <name type="synonym">Crinipellis roreri</name>
    <dbReference type="NCBI Taxonomy" id="1381753"/>
    <lineage>
        <taxon>Eukaryota</taxon>
        <taxon>Fungi</taxon>
        <taxon>Dikarya</taxon>
        <taxon>Basidiomycota</taxon>
        <taxon>Agaricomycotina</taxon>
        <taxon>Agaricomycetes</taxon>
        <taxon>Agaricomycetidae</taxon>
        <taxon>Agaricales</taxon>
        <taxon>Marasmiineae</taxon>
        <taxon>Marasmiaceae</taxon>
        <taxon>Moniliophthora</taxon>
    </lineage>
</organism>
<dbReference type="HOGENOM" id="CLU_1722833_0_0_1"/>
<proteinExistence type="predicted"/>
<comment type="caution">
    <text evidence="3">The sequence shown here is derived from an EMBL/GenBank/DDBJ whole genome shotgun (WGS) entry which is preliminary data.</text>
</comment>